<dbReference type="Gene3D" id="3.30.9.10">
    <property type="entry name" value="D-Amino Acid Oxidase, subunit A, domain 2"/>
    <property type="match status" value="1"/>
</dbReference>
<dbReference type="GO" id="GO:0016491">
    <property type="term" value="F:oxidoreductase activity"/>
    <property type="evidence" value="ECO:0007669"/>
    <property type="project" value="UniProtKB-KW"/>
</dbReference>
<comment type="caution">
    <text evidence="3">The sequence shown here is derived from an EMBL/GenBank/DDBJ whole genome shotgun (WGS) entry which is preliminary data.</text>
</comment>
<evidence type="ECO:0000313" key="3">
    <source>
        <dbReference type="EMBL" id="OYX04910.1"/>
    </source>
</evidence>
<feature type="domain" description="FAD dependent oxidoreductase" evidence="2">
    <location>
        <begin position="4"/>
        <end position="341"/>
    </location>
</feature>
<dbReference type="PANTHER" id="PTHR13847">
    <property type="entry name" value="SARCOSINE DEHYDROGENASE-RELATED"/>
    <property type="match status" value="1"/>
</dbReference>
<dbReference type="InterPro" id="IPR036188">
    <property type="entry name" value="FAD/NAD-bd_sf"/>
</dbReference>
<dbReference type="PANTHER" id="PTHR13847:SF287">
    <property type="entry name" value="FAD-DEPENDENT OXIDOREDUCTASE DOMAIN-CONTAINING PROTEIN 1"/>
    <property type="match status" value="1"/>
</dbReference>
<keyword evidence="1" id="KW-0560">Oxidoreductase</keyword>
<evidence type="ECO:0000259" key="2">
    <source>
        <dbReference type="Pfam" id="PF01266"/>
    </source>
</evidence>
<name>A0A258DAC9_CAUVI</name>
<gene>
    <name evidence="3" type="ORF">B7Z12_05080</name>
</gene>
<dbReference type="Gene3D" id="3.50.50.60">
    <property type="entry name" value="FAD/NAD(P)-binding domain"/>
    <property type="match status" value="1"/>
</dbReference>
<reference evidence="3 4" key="1">
    <citation type="submission" date="2017-03" db="EMBL/GenBank/DDBJ databases">
        <title>Lifting the veil on microbial sulfur biogeochemistry in mining wastewaters.</title>
        <authorList>
            <person name="Kantor R.S."/>
            <person name="Colenbrander Nelson T."/>
            <person name="Marshall S."/>
            <person name="Bennett D."/>
            <person name="Apte S."/>
            <person name="Camacho D."/>
            <person name="Thomas B.C."/>
            <person name="Warren L.A."/>
            <person name="Banfield J.F."/>
        </authorList>
    </citation>
    <scope>NUCLEOTIDE SEQUENCE [LARGE SCALE GENOMIC DNA]</scope>
    <source>
        <strain evidence="3">32-67-7</strain>
    </source>
</reference>
<protein>
    <recommendedName>
        <fullName evidence="2">FAD dependent oxidoreductase domain-containing protein</fullName>
    </recommendedName>
</protein>
<dbReference type="InterPro" id="IPR006076">
    <property type="entry name" value="FAD-dep_OxRdtase"/>
</dbReference>
<dbReference type="Pfam" id="PF01266">
    <property type="entry name" value="DAO"/>
    <property type="match status" value="1"/>
</dbReference>
<proteinExistence type="predicted"/>
<dbReference type="Proteomes" id="UP000215616">
    <property type="component" value="Unassembled WGS sequence"/>
</dbReference>
<dbReference type="AlphaFoldDB" id="A0A258DAC9"/>
<accession>A0A258DAC9</accession>
<evidence type="ECO:0000313" key="4">
    <source>
        <dbReference type="Proteomes" id="UP000215616"/>
    </source>
</evidence>
<dbReference type="SUPFAM" id="SSF51905">
    <property type="entry name" value="FAD/NAD(P)-binding domain"/>
    <property type="match status" value="1"/>
</dbReference>
<organism evidence="3 4">
    <name type="scientific">Caulobacter vibrioides</name>
    <name type="common">Caulobacter crescentus</name>
    <dbReference type="NCBI Taxonomy" id="155892"/>
    <lineage>
        <taxon>Bacteria</taxon>
        <taxon>Pseudomonadati</taxon>
        <taxon>Pseudomonadota</taxon>
        <taxon>Alphaproteobacteria</taxon>
        <taxon>Caulobacterales</taxon>
        <taxon>Caulobacteraceae</taxon>
        <taxon>Caulobacter</taxon>
    </lineage>
</organism>
<dbReference type="GO" id="GO:0005737">
    <property type="term" value="C:cytoplasm"/>
    <property type="evidence" value="ECO:0007669"/>
    <property type="project" value="TreeGrafter"/>
</dbReference>
<evidence type="ECO:0000256" key="1">
    <source>
        <dbReference type="ARBA" id="ARBA00023002"/>
    </source>
</evidence>
<sequence>MRFDVVILGGGIVGVALAARLAPHLNVALVEREPALGTMTTARSAAMFLPSYGGAAITPLTLASRTFLTEAPHAPGPLLKPRAALHIGRQPHLAAFDQACAAHLALQALTPHQAVALFPILRKSVIDGAWLETDAGDIDVAALLDLFRRMALDAGAHLLVDAGEVSPERRAGAWRIKSPQGELEAPIIVNAAGAWADSLAARCGVSPLGLTPMRRTVVLGAAVARDDFERWPILKDVRERYYFRPYHSALLVTPADAHPSPACDPAPDSADVARAVLRFETICDHRLTRIERRWAGLRTFAPDQAPVVGWSTEVEGYFWLAGLGGFGVQTAPAVGNLAASLILGRQLPSQLAECGVDPALYAAARLAA</sequence>
<dbReference type="EMBL" id="NCDQ01000054">
    <property type="protein sequence ID" value="OYX04910.1"/>
    <property type="molecule type" value="Genomic_DNA"/>
</dbReference>